<dbReference type="PANTHER" id="PTHR43736">
    <property type="entry name" value="ADP-RIBOSE PYROPHOSPHATASE"/>
    <property type="match status" value="1"/>
</dbReference>
<sequence length="149" mass="16964">MSHYENPSAVYAFMFDEAKEHILVHQRMNTGKRDGFYDVAASGHVDENEAMKTALVRELKEEIGIDVAEEDLTFAVMIHQRYGSAGLIYYNGYFVVEKYAGIPTVKEPHKSGGLKWVPINDLPEQFIPDRKLALDSYFKGIPYVENGWS</sequence>
<evidence type="ECO:0000256" key="1">
    <source>
        <dbReference type="ARBA" id="ARBA00022801"/>
    </source>
</evidence>
<dbReference type="OrthoDB" id="9816289at2"/>
<dbReference type="KEGG" id="wci:WS105_0343"/>
<proteinExistence type="predicted"/>
<dbReference type="Gene3D" id="3.90.79.10">
    <property type="entry name" value="Nucleoside Triphosphate Pyrophosphohydrolase"/>
    <property type="match status" value="1"/>
</dbReference>
<accession>A0A075TUP3</accession>
<feature type="domain" description="Nudix hydrolase" evidence="2">
    <location>
        <begin position="5"/>
        <end position="140"/>
    </location>
</feature>
<evidence type="ECO:0000313" key="3">
    <source>
        <dbReference type="EMBL" id="AIM62597.1"/>
    </source>
</evidence>
<dbReference type="KEGG" id="wct:WS74_0345"/>
<gene>
    <name evidence="3" type="ORF">WS74_0345</name>
</gene>
<dbReference type="InterPro" id="IPR015797">
    <property type="entry name" value="NUDIX_hydrolase-like_dom_sf"/>
</dbReference>
<keyword evidence="4" id="KW-1185">Reference proteome</keyword>
<dbReference type="STRING" id="759620.WS105_0343"/>
<evidence type="ECO:0000313" key="4">
    <source>
        <dbReference type="Proteomes" id="UP000029079"/>
    </source>
</evidence>
<dbReference type="EMBL" id="CP009223">
    <property type="protein sequence ID" value="AIM62597.1"/>
    <property type="molecule type" value="Genomic_DNA"/>
</dbReference>
<dbReference type="RefSeq" id="WP_009764922.1">
    <property type="nucleotide sequence ID" value="NZ_CP009223.1"/>
</dbReference>
<dbReference type="GO" id="GO:0016787">
    <property type="term" value="F:hydrolase activity"/>
    <property type="evidence" value="ECO:0007669"/>
    <property type="project" value="UniProtKB-KW"/>
</dbReference>
<dbReference type="InterPro" id="IPR020084">
    <property type="entry name" value="NUDIX_hydrolase_CS"/>
</dbReference>
<organism evidence="3 4">
    <name type="scientific">Weissella ceti</name>
    <dbReference type="NCBI Taxonomy" id="759620"/>
    <lineage>
        <taxon>Bacteria</taxon>
        <taxon>Bacillati</taxon>
        <taxon>Bacillota</taxon>
        <taxon>Bacilli</taxon>
        <taxon>Lactobacillales</taxon>
        <taxon>Lactobacillaceae</taxon>
        <taxon>Weissella</taxon>
    </lineage>
</organism>
<dbReference type="PROSITE" id="PS51462">
    <property type="entry name" value="NUDIX"/>
    <property type="match status" value="1"/>
</dbReference>
<evidence type="ECO:0000259" key="2">
    <source>
        <dbReference type="PROSITE" id="PS51462"/>
    </source>
</evidence>
<dbReference type="SUPFAM" id="SSF55811">
    <property type="entry name" value="Nudix"/>
    <property type="match status" value="1"/>
</dbReference>
<dbReference type="InterPro" id="IPR000086">
    <property type="entry name" value="NUDIX_hydrolase_dom"/>
</dbReference>
<dbReference type="Proteomes" id="UP000029079">
    <property type="component" value="Chromosome"/>
</dbReference>
<dbReference type="KEGG" id="wce:WS08_0345"/>
<protein>
    <submittedName>
        <fullName evidence="3">NUDIX hydrolase</fullName>
    </submittedName>
</protein>
<name>A0A075TUP3_9LACO</name>
<dbReference type="AlphaFoldDB" id="A0A075TUP3"/>
<reference evidence="4" key="2">
    <citation type="submission" date="2014-08" db="EMBL/GenBank/DDBJ databases">
        <title>Complete genome of Weissella ceti strain WS74 isolated from diseased rainbow trout in Brazil.</title>
        <authorList>
            <person name="Figueiredo H.C.P."/>
            <person name="Leal C.A.G."/>
            <person name="Pereira F.L."/>
            <person name="Soares S.C."/>
            <person name="Dorella F.A."/>
            <person name="Carvalho A.F."/>
            <person name="Azevedo V.A.C."/>
        </authorList>
    </citation>
    <scope>NUCLEOTIDE SEQUENCE [LARGE SCALE GENOMIC DNA]</scope>
    <source>
        <strain evidence="4">WS74</strain>
    </source>
</reference>
<dbReference type="PANTHER" id="PTHR43736:SF2">
    <property type="entry name" value="MUTT_NUDIX FAMILY PROTEIN"/>
    <property type="match status" value="1"/>
</dbReference>
<dbReference type="PROSITE" id="PS00893">
    <property type="entry name" value="NUDIX_BOX"/>
    <property type="match status" value="1"/>
</dbReference>
<reference evidence="3 4" key="1">
    <citation type="journal article" date="2014" name="Genome Announc.">
        <title>Complete Genome Sequences of Fish Pathogenic Weissella ceti Strains WS74 and WS105.</title>
        <authorList>
            <person name="Figueiredo H.C."/>
            <person name="Leal C.A."/>
            <person name="Dorella F.A."/>
            <person name="Carvalho A.F."/>
            <person name="Soares S.C."/>
            <person name="Pereira F.L."/>
            <person name="Azevedo V.A."/>
        </authorList>
    </citation>
    <scope>NUCLEOTIDE SEQUENCE [LARGE SCALE GENOMIC DNA]</scope>
    <source>
        <strain evidence="3 4">WS74</strain>
    </source>
</reference>
<dbReference type="PATRIC" id="fig|759620.7.peg.331"/>
<dbReference type="Pfam" id="PF00293">
    <property type="entry name" value="NUDIX"/>
    <property type="match status" value="1"/>
</dbReference>
<dbReference type="CDD" id="cd04683">
    <property type="entry name" value="NUDIX_Hydrolase"/>
    <property type="match status" value="1"/>
</dbReference>
<keyword evidence="1 3" id="KW-0378">Hydrolase</keyword>